<protein>
    <submittedName>
        <fullName evidence="1">Uncharacterized protein</fullName>
    </submittedName>
</protein>
<evidence type="ECO:0000313" key="2">
    <source>
        <dbReference type="Proteomes" id="UP000235371"/>
    </source>
</evidence>
<proteinExistence type="predicted"/>
<sequence>AFLFMDIIRAEELELYNSQEKTRELADKEVIRAKFRLLELLGQIYNIIIYIRRLPGHTAAFKALAKRLIPINN</sequence>
<dbReference type="AlphaFoldDB" id="A0A2J6T478"/>
<dbReference type="OrthoDB" id="3439855at2759"/>
<organism evidence="1 2">
    <name type="scientific">Hyaloscypha bicolor E</name>
    <dbReference type="NCBI Taxonomy" id="1095630"/>
    <lineage>
        <taxon>Eukaryota</taxon>
        <taxon>Fungi</taxon>
        <taxon>Dikarya</taxon>
        <taxon>Ascomycota</taxon>
        <taxon>Pezizomycotina</taxon>
        <taxon>Leotiomycetes</taxon>
        <taxon>Helotiales</taxon>
        <taxon>Hyaloscyphaceae</taxon>
        <taxon>Hyaloscypha</taxon>
        <taxon>Hyaloscypha bicolor</taxon>
    </lineage>
</organism>
<evidence type="ECO:0000313" key="1">
    <source>
        <dbReference type="EMBL" id="PMD57816.1"/>
    </source>
</evidence>
<name>A0A2J6T478_9HELO</name>
<reference evidence="1 2" key="1">
    <citation type="submission" date="2016-04" db="EMBL/GenBank/DDBJ databases">
        <title>A degradative enzymes factory behind the ericoid mycorrhizal symbiosis.</title>
        <authorList>
            <consortium name="DOE Joint Genome Institute"/>
            <person name="Martino E."/>
            <person name="Morin E."/>
            <person name="Grelet G."/>
            <person name="Kuo A."/>
            <person name="Kohler A."/>
            <person name="Daghino S."/>
            <person name="Barry K."/>
            <person name="Choi C."/>
            <person name="Cichocki N."/>
            <person name="Clum A."/>
            <person name="Copeland A."/>
            <person name="Hainaut M."/>
            <person name="Haridas S."/>
            <person name="Labutti K."/>
            <person name="Lindquist E."/>
            <person name="Lipzen A."/>
            <person name="Khouja H.-R."/>
            <person name="Murat C."/>
            <person name="Ohm R."/>
            <person name="Olson A."/>
            <person name="Spatafora J."/>
            <person name="Veneault-Fourrey C."/>
            <person name="Henrissat B."/>
            <person name="Grigoriev I."/>
            <person name="Martin F."/>
            <person name="Perotto S."/>
        </authorList>
    </citation>
    <scope>NUCLEOTIDE SEQUENCE [LARGE SCALE GENOMIC DNA]</scope>
    <source>
        <strain evidence="1 2">E</strain>
    </source>
</reference>
<dbReference type="RefSeq" id="XP_024734720.1">
    <property type="nucleotide sequence ID" value="XM_024875147.1"/>
</dbReference>
<gene>
    <name evidence="1" type="ORF">K444DRAFT_533347</name>
</gene>
<dbReference type="EMBL" id="KZ613843">
    <property type="protein sequence ID" value="PMD57816.1"/>
    <property type="molecule type" value="Genomic_DNA"/>
</dbReference>
<accession>A0A2J6T478</accession>
<dbReference type="InParanoid" id="A0A2J6T478"/>
<keyword evidence="2" id="KW-1185">Reference proteome</keyword>
<feature type="non-terminal residue" evidence="1">
    <location>
        <position position="1"/>
    </location>
</feature>
<dbReference type="Proteomes" id="UP000235371">
    <property type="component" value="Unassembled WGS sequence"/>
</dbReference>
<dbReference type="GeneID" id="36583227"/>